<organism evidence="2 3">
    <name type="scientific">Arachis hypogaea</name>
    <name type="common">Peanut</name>
    <dbReference type="NCBI Taxonomy" id="3818"/>
    <lineage>
        <taxon>Eukaryota</taxon>
        <taxon>Viridiplantae</taxon>
        <taxon>Streptophyta</taxon>
        <taxon>Embryophyta</taxon>
        <taxon>Tracheophyta</taxon>
        <taxon>Spermatophyta</taxon>
        <taxon>Magnoliopsida</taxon>
        <taxon>eudicotyledons</taxon>
        <taxon>Gunneridae</taxon>
        <taxon>Pentapetalae</taxon>
        <taxon>rosids</taxon>
        <taxon>fabids</taxon>
        <taxon>Fabales</taxon>
        <taxon>Fabaceae</taxon>
        <taxon>Papilionoideae</taxon>
        <taxon>50 kb inversion clade</taxon>
        <taxon>dalbergioids sensu lato</taxon>
        <taxon>Dalbergieae</taxon>
        <taxon>Pterocarpus clade</taxon>
        <taxon>Arachis</taxon>
    </lineage>
</organism>
<accession>A0A445CDE0</accession>
<keyword evidence="1" id="KW-1133">Transmembrane helix</keyword>
<dbReference type="GO" id="GO:0009570">
    <property type="term" value="C:chloroplast stroma"/>
    <property type="evidence" value="ECO:0007669"/>
    <property type="project" value="TreeGrafter"/>
</dbReference>
<sequence>MVARPAHGGRSSDSFKELLQMVESSEINRSLLALLDENIADAHRSNQKQAAKYMEKLRGLYSSTLQFNLICHLREIPNLVRFFPTGRNSRLGNLEVVFNQDSQDMEQSTFKWMVSELNKVNSGKFDGRLKDQLRNDNFSSLERQLIETKEAIERQRKLFKKIQYGIILLPLLYLVHCFLKLEGRA</sequence>
<evidence type="ECO:0000256" key="1">
    <source>
        <dbReference type="SAM" id="Phobius"/>
    </source>
</evidence>
<name>A0A445CDE0_ARAHY</name>
<comment type="caution">
    <text evidence="2">The sequence shown here is derived from an EMBL/GenBank/DDBJ whole genome shotgun (WGS) entry which is preliminary data.</text>
</comment>
<dbReference type="EMBL" id="SDMP01000007">
    <property type="protein sequence ID" value="RYR48964.1"/>
    <property type="molecule type" value="Genomic_DNA"/>
</dbReference>
<proteinExistence type="predicted"/>
<gene>
    <name evidence="2" type="ORF">Ahy_A07g035137</name>
</gene>
<feature type="transmembrane region" description="Helical" evidence="1">
    <location>
        <begin position="162"/>
        <end position="181"/>
    </location>
</feature>
<dbReference type="PANTHER" id="PTHR36333">
    <property type="entry name" value="DIMETHYLALLYL, ADENOSINE TRNA METHYLTHIOTRANSFERASE"/>
    <property type="match status" value="1"/>
</dbReference>
<dbReference type="Proteomes" id="UP000289738">
    <property type="component" value="Chromosome A07"/>
</dbReference>
<reference evidence="2 3" key="1">
    <citation type="submission" date="2019-01" db="EMBL/GenBank/DDBJ databases">
        <title>Sequencing of cultivated peanut Arachis hypogaea provides insights into genome evolution and oil improvement.</title>
        <authorList>
            <person name="Chen X."/>
        </authorList>
    </citation>
    <scope>NUCLEOTIDE SEQUENCE [LARGE SCALE GENOMIC DNA]</scope>
    <source>
        <strain evidence="3">cv. Fuhuasheng</strain>
        <tissue evidence="2">Leaves</tissue>
    </source>
</reference>
<dbReference type="STRING" id="3818.A0A445CDE0"/>
<keyword evidence="1" id="KW-0472">Membrane</keyword>
<keyword evidence="3" id="KW-1185">Reference proteome</keyword>
<evidence type="ECO:0000313" key="3">
    <source>
        <dbReference type="Proteomes" id="UP000289738"/>
    </source>
</evidence>
<dbReference type="AlphaFoldDB" id="A0A445CDE0"/>
<evidence type="ECO:0000313" key="2">
    <source>
        <dbReference type="EMBL" id="RYR48964.1"/>
    </source>
</evidence>
<keyword evidence="1" id="KW-0812">Transmembrane</keyword>
<dbReference type="PANTHER" id="PTHR36333:SF1">
    <property type="entry name" value="DIMETHYLALLYL, ADENOSINE TRNA METHYLTHIOTRANSFERASE"/>
    <property type="match status" value="1"/>
</dbReference>
<protein>
    <submittedName>
        <fullName evidence="2">Uncharacterized protein</fullName>
    </submittedName>
</protein>